<dbReference type="OrthoDB" id="9805821at2"/>
<reference evidence="11 12" key="1">
    <citation type="submission" date="2016-10" db="EMBL/GenBank/DDBJ databases">
        <authorList>
            <person name="de Groot N.N."/>
        </authorList>
    </citation>
    <scope>NUCLEOTIDE SEQUENCE [LARGE SCALE GENOMIC DNA]</scope>
    <source>
        <strain evidence="11 12">CGMCC 1.10825</strain>
    </source>
</reference>
<proteinExistence type="inferred from homology"/>
<name>A0A1H6JAQ6_9FLAO</name>
<dbReference type="EC" id="3.2.1.52" evidence="3"/>
<dbReference type="InterPro" id="IPR017853">
    <property type="entry name" value="GH"/>
</dbReference>
<evidence type="ECO:0000259" key="9">
    <source>
        <dbReference type="Pfam" id="PF00933"/>
    </source>
</evidence>
<feature type="domain" description="Glycoside hydrolase family 3 N-terminal" evidence="9">
    <location>
        <begin position="40"/>
        <end position="353"/>
    </location>
</feature>
<evidence type="ECO:0000256" key="4">
    <source>
        <dbReference type="ARBA" id="ARBA00022801"/>
    </source>
</evidence>
<evidence type="ECO:0000256" key="6">
    <source>
        <dbReference type="RuleBase" id="RU361161"/>
    </source>
</evidence>
<dbReference type="EMBL" id="FNXE01000002">
    <property type="protein sequence ID" value="SEH56069.1"/>
    <property type="molecule type" value="Genomic_DNA"/>
</dbReference>
<keyword evidence="4 6" id="KW-0378">Hydrolase</keyword>
<dbReference type="Pfam" id="PF00933">
    <property type="entry name" value="Glyco_hydro_3"/>
    <property type="match status" value="1"/>
</dbReference>
<evidence type="ECO:0000256" key="1">
    <source>
        <dbReference type="ARBA" id="ARBA00001231"/>
    </source>
</evidence>
<dbReference type="Pfam" id="PF01915">
    <property type="entry name" value="Glyco_hydro_3_C"/>
    <property type="match status" value="1"/>
</dbReference>
<dbReference type="InterPro" id="IPR012338">
    <property type="entry name" value="Beta-lactam/transpept-like"/>
</dbReference>
<organism evidence="11 12">
    <name type="scientific">Paenimyroides marinum</name>
    <dbReference type="NCBI Taxonomy" id="1159016"/>
    <lineage>
        <taxon>Bacteria</taxon>
        <taxon>Pseudomonadati</taxon>
        <taxon>Bacteroidota</taxon>
        <taxon>Flavobacteriia</taxon>
        <taxon>Flavobacteriales</taxon>
        <taxon>Flavobacteriaceae</taxon>
        <taxon>Paenimyroides</taxon>
    </lineage>
</organism>
<feature type="domain" description="Glycoside hydrolase family 3 C-terminal" evidence="10">
    <location>
        <begin position="394"/>
        <end position="554"/>
    </location>
</feature>
<dbReference type="PROSITE" id="PS00775">
    <property type="entry name" value="GLYCOSYL_HYDROL_F3"/>
    <property type="match status" value="1"/>
</dbReference>
<dbReference type="GO" id="GO:0005975">
    <property type="term" value="P:carbohydrate metabolic process"/>
    <property type="evidence" value="ECO:0007669"/>
    <property type="project" value="InterPro"/>
</dbReference>
<dbReference type="AlphaFoldDB" id="A0A1H6JAQ6"/>
<keyword evidence="12" id="KW-1185">Reference proteome</keyword>
<dbReference type="InterPro" id="IPR001764">
    <property type="entry name" value="Glyco_hydro_3_N"/>
</dbReference>
<dbReference type="SUPFAM" id="SSF52279">
    <property type="entry name" value="Beta-D-glucan exohydrolase, C-terminal domain"/>
    <property type="match status" value="1"/>
</dbReference>
<evidence type="ECO:0000313" key="12">
    <source>
        <dbReference type="Proteomes" id="UP000199634"/>
    </source>
</evidence>
<dbReference type="PRINTS" id="PR00133">
    <property type="entry name" value="GLHYDRLASE3"/>
</dbReference>
<dbReference type="Gene3D" id="3.40.50.1700">
    <property type="entry name" value="Glycoside hydrolase family 3 C-terminal domain"/>
    <property type="match status" value="1"/>
</dbReference>
<dbReference type="GO" id="GO:0004563">
    <property type="term" value="F:beta-N-acetylhexosaminidase activity"/>
    <property type="evidence" value="ECO:0007669"/>
    <property type="project" value="UniProtKB-EC"/>
</dbReference>
<dbReference type="InterPro" id="IPR036962">
    <property type="entry name" value="Glyco_hydro_3_N_sf"/>
</dbReference>
<keyword evidence="5 6" id="KW-0326">Glycosidase</keyword>
<comment type="similarity">
    <text evidence="2 6">Belongs to the glycosyl hydrolase 3 family.</text>
</comment>
<accession>A0A1H6JAQ6</accession>
<dbReference type="InterPro" id="IPR036881">
    <property type="entry name" value="Glyco_hydro_3_C_sf"/>
</dbReference>
<evidence type="ECO:0000256" key="2">
    <source>
        <dbReference type="ARBA" id="ARBA00005336"/>
    </source>
</evidence>
<dbReference type="InterPro" id="IPR001466">
    <property type="entry name" value="Beta-lactam-related"/>
</dbReference>
<feature type="domain" description="Beta-lactamase-related" evidence="8">
    <location>
        <begin position="582"/>
        <end position="942"/>
    </location>
</feature>
<dbReference type="SUPFAM" id="SSF56601">
    <property type="entry name" value="beta-lactamase/transpeptidase-like"/>
    <property type="match status" value="1"/>
</dbReference>
<evidence type="ECO:0000313" key="11">
    <source>
        <dbReference type="EMBL" id="SEH56069.1"/>
    </source>
</evidence>
<dbReference type="Gene3D" id="3.40.710.10">
    <property type="entry name" value="DD-peptidase/beta-lactamase superfamily"/>
    <property type="match status" value="1"/>
</dbReference>
<dbReference type="InterPro" id="IPR002772">
    <property type="entry name" value="Glyco_hydro_3_C"/>
</dbReference>
<evidence type="ECO:0000256" key="3">
    <source>
        <dbReference type="ARBA" id="ARBA00012663"/>
    </source>
</evidence>
<dbReference type="Proteomes" id="UP000199634">
    <property type="component" value="Unassembled WGS sequence"/>
</dbReference>
<dbReference type="InterPro" id="IPR050226">
    <property type="entry name" value="NagZ_Beta-hexosaminidase"/>
</dbReference>
<evidence type="ECO:0000256" key="5">
    <source>
        <dbReference type="ARBA" id="ARBA00023295"/>
    </source>
</evidence>
<evidence type="ECO:0000256" key="7">
    <source>
        <dbReference type="SAM" id="SignalP"/>
    </source>
</evidence>
<feature type="signal peptide" evidence="7">
    <location>
        <begin position="1"/>
        <end position="17"/>
    </location>
</feature>
<dbReference type="InterPro" id="IPR019800">
    <property type="entry name" value="Glyco_hydro_3_AS"/>
</dbReference>
<sequence length="961" mass="107679">MKKIWVALLLTPSILFAQPKKKFQTPDKWVDSIYNQMSFNEKVGQLFMVAAYSNRDEKHVNELMDLVKSKNIGGVIFFQGGPGRQAKITNKLQAASKVPLFVGIDAEWGLGMRLDSTYVYPWNMTLGSIQNNDLIEQMGSQMAEQAKRMGIQFMFAPVVDVNINPLNPIIGNRSFGESKENVTDKAGALMKGLQENQVFATAKHFPGHGDTATDSHHSLPVIDFDKKRLDNIELYPYKKLIKEGLASVMVAHLSVPALEPDKKIPTSLSYNTITNVLKKELNFKGLIFTDALNMKGVANYKSPGEVDLAAFLAGNDVLLFAENVPLAIEKFNEAFTNGDFTEERLAHSVKKILLYKYKAGLNQYKPINTQNLYQDLNKQEYTDLSYKLYENIVTILKNNKNILPFKTNDPKQIAYVKLGDDVNDTFIEALQANQQVTVFNHYQIEDHLDDLKAFDVVIVGYHKADGVWKKHDMVANEVDLLANIAQNNKTIFVSFVKPYALSAIKDFSKFEAVVLGYQNNVIAHRKVTDVLFGMQGASGKLPVSIGNAFKANEGITTKANKNLSYGRASEAGLDEAKLKEIDAFVNTAVKNKYTPGAQVLVARNGKIVYNKSFGTMTYTDKVAVNNQTIYDLASLTKMLGTLPMVMKMYDDGKLRFDQKLGDLLPEFKKTDKGNITVKELLTHNSGLIAWIPFYKETLDANGKPKTDLYKNTFSNEFDTQVSENLFLKSGYKKTILETIAASKLGRKTYKYSDLNFILLAEIVERHYKKPMNELVNEYFYEKIGANNLTYLPQTKFDLSQIAPTEIDNYYRYTTVQGYVHDMGAAMFGGVAGHAGLFGNALDVAKMMQLFLDGGVFNGERLLSQKTIDDFNTCYYCKEGNRRGAGFDKPQLGESGPTCGCVSMKSFGHTGFTGTMAWADPEKDLIYVFLSNRTYPNADDNKLSKANTREDIQQVIYDALTN</sequence>
<dbReference type="SUPFAM" id="SSF51445">
    <property type="entry name" value="(Trans)glycosidases"/>
    <property type="match status" value="1"/>
</dbReference>
<feature type="chain" id="PRO_5011445430" description="beta-N-acetylhexosaminidase" evidence="7">
    <location>
        <begin position="18"/>
        <end position="961"/>
    </location>
</feature>
<evidence type="ECO:0000259" key="8">
    <source>
        <dbReference type="Pfam" id="PF00144"/>
    </source>
</evidence>
<comment type="catalytic activity">
    <reaction evidence="1">
        <text>Hydrolysis of terminal non-reducing N-acetyl-D-hexosamine residues in N-acetyl-beta-D-hexosaminides.</text>
        <dbReference type="EC" id="3.2.1.52"/>
    </reaction>
</comment>
<dbReference type="PANTHER" id="PTHR30480">
    <property type="entry name" value="BETA-HEXOSAMINIDASE-RELATED"/>
    <property type="match status" value="1"/>
</dbReference>
<evidence type="ECO:0000259" key="10">
    <source>
        <dbReference type="Pfam" id="PF01915"/>
    </source>
</evidence>
<dbReference type="PANTHER" id="PTHR30480:SF13">
    <property type="entry name" value="BETA-HEXOSAMINIDASE"/>
    <property type="match status" value="1"/>
</dbReference>
<dbReference type="Gene3D" id="3.20.20.300">
    <property type="entry name" value="Glycoside hydrolase, family 3, N-terminal domain"/>
    <property type="match status" value="1"/>
</dbReference>
<dbReference type="RefSeq" id="WP_091095375.1">
    <property type="nucleotide sequence ID" value="NZ_FNXE01000002.1"/>
</dbReference>
<dbReference type="STRING" id="1159016.SAMN02927937_00177"/>
<gene>
    <name evidence="11" type="ORF">SAMN02927937_00177</name>
</gene>
<dbReference type="Pfam" id="PF00144">
    <property type="entry name" value="Beta-lactamase"/>
    <property type="match status" value="1"/>
</dbReference>
<dbReference type="GO" id="GO:0009254">
    <property type="term" value="P:peptidoglycan turnover"/>
    <property type="evidence" value="ECO:0007669"/>
    <property type="project" value="TreeGrafter"/>
</dbReference>
<protein>
    <recommendedName>
        <fullName evidence="3">beta-N-acetylhexosaminidase</fullName>
        <ecNumber evidence="3">3.2.1.52</ecNumber>
    </recommendedName>
</protein>
<keyword evidence="7" id="KW-0732">Signal</keyword>